<evidence type="ECO:0000256" key="7">
    <source>
        <dbReference type="SAM" id="MobiDB-lite"/>
    </source>
</evidence>
<evidence type="ECO:0000256" key="2">
    <source>
        <dbReference type="ARBA" id="ARBA00009816"/>
    </source>
</evidence>
<name>A0A6A4WFM1_AMPAM</name>
<accession>A0A6A4WFM1</accession>
<sequence>MRLEEWFFQLTQRADAEALVNQHISVAGAWDLGALLPAASLLALLLACCCLLPGLRRRRLHSAIAVIWSAGTGCSLACVYCNPSWAAVGGRATTALSYSSSTGPVDWVLAVRFGLHGADLRLDSPTGQFHYRDQLEWPSHAARDDRAVPGRAAPRARRAARHCARGALQGRRTVHVREALSGAPGTSPAGWWVGCWRPGWSAPSCSVLYPILAAKTMCWTGVLAAATAGTYALLMPSHEMQLRFDGVLMRVHLSWCFWLLLAVGALNIALGGWMLYKESRSPGYFSTVFEVDFDMPVYRYGWPTAPKPARPLPALRRNDLRLNIDFVMNDLSGGATPTPTEERFATPSYTAEATQPFWTPGSIPRRPPPPQISARCVATAAVSWLYPTPGGHPCAIRAAAAAHTSPLRTPANGAPRARRPLDGPGRRSAASALPLEEEFRTHSIGGRRAGSPGEDWEPMKAGAEGEHLPV</sequence>
<feature type="region of interest" description="Disordered" evidence="7">
    <location>
        <begin position="404"/>
        <end position="470"/>
    </location>
</feature>
<keyword evidence="4 8" id="KW-1133">Transmembrane helix</keyword>
<dbReference type="Pfam" id="PF10204">
    <property type="entry name" value="DuoxA"/>
    <property type="match status" value="1"/>
</dbReference>
<comment type="caution">
    <text evidence="9">The sequence shown here is derived from an EMBL/GenBank/DDBJ whole genome shotgun (WGS) entry which is preliminary data.</text>
</comment>
<dbReference type="EMBL" id="VIIS01000685">
    <property type="protein sequence ID" value="KAF0306206.1"/>
    <property type="molecule type" value="Genomic_DNA"/>
</dbReference>
<dbReference type="Proteomes" id="UP000440578">
    <property type="component" value="Unassembled WGS sequence"/>
</dbReference>
<evidence type="ECO:0000313" key="9">
    <source>
        <dbReference type="EMBL" id="KAF0306206.1"/>
    </source>
</evidence>
<keyword evidence="6" id="KW-0325">Glycoprotein</keyword>
<dbReference type="PANTHER" id="PTHR31158:SF10">
    <property type="entry name" value="LD27791P"/>
    <property type="match status" value="1"/>
</dbReference>
<comment type="subcellular location">
    <subcellularLocation>
        <location evidence="1">Membrane</location>
        <topology evidence="1">Multi-pass membrane protein</topology>
    </subcellularLocation>
</comment>
<proteinExistence type="inferred from homology"/>
<protein>
    <recommendedName>
        <fullName evidence="11">Dual oxidase maturation factor 1</fullName>
    </recommendedName>
</protein>
<gene>
    <name evidence="9" type="ORF">FJT64_022270</name>
</gene>
<evidence type="ECO:0000256" key="8">
    <source>
        <dbReference type="SAM" id="Phobius"/>
    </source>
</evidence>
<dbReference type="AlphaFoldDB" id="A0A6A4WFM1"/>
<dbReference type="InterPro" id="IPR018469">
    <property type="entry name" value="Dual_oxidase_maturation_fac"/>
</dbReference>
<feature type="transmembrane region" description="Helical" evidence="8">
    <location>
        <begin position="252"/>
        <end position="276"/>
    </location>
</feature>
<organism evidence="9 10">
    <name type="scientific">Amphibalanus amphitrite</name>
    <name type="common">Striped barnacle</name>
    <name type="synonym">Balanus amphitrite</name>
    <dbReference type="NCBI Taxonomy" id="1232801"/>
    <lineage>
        <taxon>Eukaryota</taxon>
        <taxon>Metazoa</taxon>
        <taxon>Ecdysozoa</taxon>
        <taxon>Arthropoda</taxon>
        <taxon>Crustacea</taxon>
        <taxon>Multicrustacea</taxon>
        <taxon>Cirripedia</taxon>
        <taxon>Thoracica</taxon>
        <taxon>Thoracicalcarea</taxon>
        <taxon>Balanomorpha</taxon>
        <taxon>Balanoidea</taxon>
        <taxon>Balanidae</taxon>
        <taxon>Amphibalaninae</taxon>
        <taxon>Amphibalanus</taxon>
    </lineage>
</organism>
<evidence type="ECO:0000256" key="4">
    <source>
        <dbReference type="ARBA" id="ARBA00022989"/>
    </source>
</evidence>
<dbReference type="OrthoDB" id="10484668at2759"/>
<keyword evidence="3 8" id="KW-0812">Transmembrane</keyword>
<reference evidence="9 10" key="1">
    <citation type="submission" date="2019-07" db="EMBL/GenBank/DDBJ databases">
        <title>Draft genome assembly of a fouling barnacle, Amphibalanus amphitrite (Darwin, 1854): The first reference genome for Thecostraca.</title>
        <authorList>
            <person name="Kim W."/>
        </authorList>
    </citation>
    <scope>NUCLEOTIDE SEQUENCE [LARGE SCALE GENOMIC DNA]</scope>
    <source>
        <strain evidence="9">SNU_AA5</strain>
        <tissue evidence="9">Soma without cirri and trophi</tissue>
    </source>
</reference>
<comment type="similarity">
    <text evidence="2">Belongs to the DUOXA family.</text>
</comment>
<keyword evidence="5 8" id="KW-0472">Membrane</keyword>
<dbReference type="PANTHER" id="PTHR31158">
    <property type="entry name" value="DUAL OXIDASE 2"/>
    <property type="match status" value="1"/>
</dbReference>
<evidence type="ECO:0000256" key="3">
    <source>
        <dbReference type="ARBA" id="ARBA00022692"/>
    </source>
</evidence>
<evidence type="ECO:0000313" key="10">
    <source>
        <dbReference type="Proteomes" id="UP000440578"/>
    </source>
</evidence>
<feature type="transmembrane region" description="Helical" evidence="8">
    <location>
        <begin position="34"/>
        <end position="55"/>
    </location>
</feature>
<keyword evidence="10" id="KW-1185">Reference proteome</keyword>
<evidence type="ECO:0000256" key="5">
    <source>
        <dbReference type="ARBA" id="ARBA00023136"/>
    </source>
</evidence>
<dbReference type="GO" id="GO:0005789">
    <property type="term" value="C:endoplasmic reticulum membrane"/>
    <property type="evidence" value="ECO:0007669"/>
    <property type="project" value="InterPro"/>
</dbReference>
<evidence type="ECO:0000256" key="1">
    <source>
        <dbReference type="ARBA" id="ARBA00004141"/>
    </source>
</evidence>
<evidence type="ECO:0000256" key="6">
    <source>
        <dbReference type="ARBA" id="ARBA00023180"/>
    </source>
</evidence>
<dbReference type="GO" id="GO:0015031">
    <property type="term" value="P:protein transport"/>
    <property type="evidence" value="ECO:0007669"/>
    <property type="project" value="InterPro"/>
</dbReference>
<evidence type="ECO:0008006" key="11">
    <source>
        <dbReference type="Google" id="ProtNLM"/>
    </source>
</evidence>